<dbReference type="Proteomes" id="UP000765509">
    <property type="component" value="Unassembled WGS sequence"/>
</dbReference>
<proteinExistence type="predicted"/>
<evidence type="ECO:0000313" key="2">
    <source>
        <dbReference type="Proteomes" id="UP000765509"/>
    </source>
</evidence>
<keyword evidence="2" id="KW-1185">Reference proteome</keyword>
<dbReference type="EMBL" id="AVOT02041936">
    <property type="protein sequence ID" value="MBW0537315.1"/>
    <property type="molecule type" value="Genomic_DNA"/>
</dbReference>
<gene>
    <name evidence="1" type="ORF">O181_077030</name>
</gene>
<dbReference type="AlphaFoldDB" id="A0A9Q3F9Y6"/>
<comment type="caution">
    <text evidence="1">The sequence shown here is derived from an EMBL/GenBank/DDBJ whole genome shotgun (WGS) entry which is preliminary data.</text>
</comment>
<sequence>MQPTELRLGPWFCHSSFAFSIFPTLPYRPNCSFFVLHLRHPIANINTSSNAPLVAIG</sequence>
<reference evidence="1" key="1">
    <citation type="submission" date="2021-03" db="EMBL/GenBank/DDBJ databases">
        <title>Draft genome sequence of rust myrtle Austropuccinia psidii MF-1, a brazilian biotype.</title>
        <authorList>
            <person name="Quecine M.C."/>
            <person name="Pachon D.M.R."/>
            <person name="Bonatelli M.L."/>
            <person name="Correr F.H."/>
            <person name="Franceschini L.M."/>
            <person name="Leite T.F."/>
            <person name="Margarido G.R.A."/>
            <person name="Almeida C.A."/>
            <person name="Ferrarezi J.A."/>
            <person name="Labate C.A."/>
        </authorList>
    </citation>
    <scope>NUCLEOTIDE SEQUENCE</scope>
    <source>
        <strain evidence="1">MF-1</strain>
    </source>
</reference>
<evidence type="ECO:0000313" key="1">
    <source>
        <dbReference type="EMBL" id="MBW0537315.1"/>
    </source>
</evidence>
<organism evidence="1 2">
    <name type="scientific">Austropuccinia psidii MF-1</name>
    <dbReference type="NCBI Taxonomy" id="1389203"/>
    <lineage>
        <taxon>Eukaryota</taxon>
        <taxon>Fungi</taxon>
        <taxon>Dikarya</taxon>
        <taxon>Basidiomycota</taxon>
        <taxon>Pucciniomycotina</taxon>
        <taxon>Pucciniomycetes</taxon>
        <taxon>Pucciniales</taxon>
        <taxon>Sphaerophragmiaceae</taxon>
        <taxon>Austropuccinia</taxon>
    </lineage>
</organism>
<name>A0A9Q3F9Y6_9BASI</name>
<accession>A0A9Q3F9Y6</accession>
<protein>
    <submittedName>
        <fullName evidence="1">Uncharacterized protein</fullName>
    </submittedName>
</protein>
<feature type="non-terminal residue" evidence="1">
    <location>
        <position position="57"/>
    </location>
</feature>